<reference evidence="2 3" key="1">
    <citation type="submission" date="2024-09" db="EMBL/GenBank/DDBJ databases">
        <authorList>
            <person name="Sun Q."/>
            <person name="Mori K."/>
        </authorList>
    </citation>
    <scope>NUCLEOTIDE SEQUENCE [LARGE SCALE GENOMIC DNA]</scope>
    <source>
        <strain evidence="2 3">CECT 8622</strain>
    </source>
</reference>
<keyword evidence="3" id="KW-1185">Reference proteome</keyword>
<protein>
    <recommendedName>
        <fullName evidence="4">CcmD family protein</fullName>
    </recommendedName>
</protein>
<dbReference type="RefSeq" id="WP_379860241.1">
    <property type="nucleotide sequence ID" value="NZ_JBHMFC010000013.1"/>
</dbReference>
<keyword evidence="1" id="KW-0472">Membrane</keyword>
<organism evidence="2 3">
    <name type="scientific">Mariniflexile ostreae</name>
    <dbReference type="NCBI Taxonomy" id="1520892"/>
    <lineage>
        <taxon>Bacteria</taxon>
        <taxon>Pseudomonadati</taxon>
        <taxon>Bacteroidota</taxon>
        <taxon>Flavobacteriia</taxon>
        <taxon>Flavobacteriales</taxon>
        <taxon>Flavobacteriaceae</taxon>
        <taxon>Mariniflexile</taxon>
    </lineage>
</organism>
<name>A0ABV5F9C5_9FLAO</name>
<accession>A0ABV5F9C5</accession>
<evidence type="ECO:0000313" key="3">
    <source>
        <dbReference type="Proteomes" id="UP001589585"/>
    </source>
</evidence>
<evidence type="ECO:0008006" key="4">
    <source>
        <dbReference type="Google" id="ProtNLM"/>
    </source>
</evidence>
<dbReference type="EMBL" id="JBHMFC010000013">
    <property type="protein sequence ID" value="MFB9056049.1"/>
    <property type="molecule type" value="Genomic_DNA"/>
</dbReference>
<evidence type="ECO:0000313" key="2">
    <source>
        <dbReference type="EMBL" id="MFB9056049.1"/>
    </source>
</evidence>
<sequence>MKIVSFVFIAIAIALIAFNSTNIDPNALFTGDSMIAFITIVASLCVILMMLILIISKRIEQKTKQRP</sequence>
<comment type="caution">
    <text evidence="2">The sequence shown here is derived from an EMBL/GenBank/DDBJ whole genome shotgun (WGS) entry which is preliminary data.</text>
</comment>
<keyword evidence="1" id="KW-0812">Transmembrane</keyword>
<gene>
    <name evidence="2" type="ORF">ACFFU9_04770</name>
</gene>
<proteinExistence type="predicted"/>
<dbReference type="Proteomes" id="UP001589585">
    <property type="component" value="Unassembled WGS sequence"/>
</dbReference>
<keyword evidence="1" id="KW-1133">Transmembrane helix</keyword>
<evidence type="ECO:0000256" key="1">
    <source>
        <dbReference type="SAM" id="Phobius"/>
    </source>
</evidence>
<feature type="transmembrane region" description="Helical" evidence="1">
    <location>
        <begin position="35"/>
        <end position="56"/>
    </location>
</feature>